<protein>
    <submittedName>
        <fullName evidence="1">Uncharacterized protein</fullName>
    </submittedName>
</protein>
<sequence>MVNDVLKLSGKGPVTGLCGDKVAVPSLLEKRRPCRVGSKARRRDFLLVISGQVDGEELRATGAGRLAEEHDDAAVRSPGRTFVVEAGRQQALAGTIRLHHADGETATGLLGEGDEIAARRPDRRGIGAVAERDAALVGTIRIHHIDLRLAATVAFKGDLPAVRRVGRRSIDRTRRGQTRGRARAQVHRVDIGVAFLLKAHDHTLAIRREARREGHAGEVADQLALTRLQLQQINARLLIGEGHVGHFLPVRREARRQHEVAAVGQHAHIGTVLIHDAELRLAGRLRAAFSNEDDAGIEVALLAGDLLIDRISNDMGDTAPVIGLGIKLLADHLAVAERIPQAEFGAKTAAFLRHAAGDQRLRVDRCPIREARRRIRIADLLDEGLLVDRCEQAGTLEVGGDHARDLRAEAVIRQKIGDRDRHGLNIALVDVELDHGIGRSGEGCRQACQHQQETNEGVSDHMCQAFQH</sequence>
<reference evidence="1 2" key="1">
    <citation type="journal article" date="2012" name="BMC Genomics">
        <title>Genomic basis of broad host range and environmental adaptability of Rhizobium tropici CIAT 899 and Rhizobium sp. PRF 81 which are used in inoculants for common bean (Phaseolus vulgaris L.).</title>
        <authorList>
            <person name="Ormeno-Orrillo E."/>
            <person name="Menna P."/>
            <person name="Almeida L.G."/>
            <person name="Ollero F.J."/>
            <person name="Nicolas M.F."/>
            <person name="Pains Rodrigues E."/>
            <person name="Shigueyoshi Nakatani A."/>
            <person name="Silva Batista J.S."/>
            <person name="Oliveira Chueire L.M."/>
            <person name="Souza R.C."/>
            <person name="Ribeiro Vasconcelos A.T."/>
            <person name="Megias M."/>
            <person name="Hungria M."/>
            <person name="Martinez-Romero E."/>
        </authorList>
    </citation>
    <scope>NUCLEOTIDE SEQUENCE [LARGE SCALE GENOMIC DNA]</scope>
    <source>
        <strain evidence="1 2">PRF 81</strain>
    </source>
</reference>
<proteinExistence type="predicted"/>
<keyword evidence="2" id="KW-1185">Reference proteome</keyword>
<dbReference type="EMBL" id="AQHN01000056">
    <property type="protein sequence ID" value="ENN87294.1"/>
    <property type="molecule type" value="Genomic_DNA"/>
</dbReference>
<dbReference type="AlphaFoldDB" id="N6U3U1"/>
<evidence type="ECO:0000313" key="1">
    <source>
        <dbReference type="EMBL" id="ENN87294.1"/>
    </source>
</evidence>
<evidence type="ECO:0000313" key="2">
    <source>
        <dbReference type="Proteomes" id="UP000012429"/>
    </source>
</evidence>
<accession>N6U3U1</accession>
<comment type="caution">
    <text evidence="1">The sequence shown here is derived from an EMBL/GenBank/DDBJ whole genome shotgun (WGS) entry which is preliminary data.</text>
</comment>
<name>N6U3U1_9HYPH</name>
<organism evidence="1 2">
    <name type="scientific">Rhizobium freirei PRF 81</name>
    <dbReference type="NCBI Taxonomy" id="363754"/>
    <lineage>
        <taxon>Bacteria</taxon>
        <taxon>Pseudomonadati</taxon>
        <taxon>Pseudomonadota</taxon>
        <taxon>Alphaproteobacteria</taxon>
        <taxon>Hyphomicrobiales</taxon>
        <taxon>Rhizobiaceae</taxon>
        <taxon>Rhizobium/Agrobacterium group</taxon>
        <taxon>Rhizobium</taxon>
    </lineage>
</organism>
<dbReference type="Proteomes" id="UP000012429">
    <property type="component" value="Unassembled WGS sequence"/>
</dbReference>
<gene>
    <name evidence="1" type="ORF">RHSP_25736</name>
</gene>